<dbReference type="RefSeq" id="WP_121345858.1">
    <property type="nucleotide sequence ID" value="NZ_RBLG01000002.1"/>
</dbReference>
<evidence type="ECO:0000256" key="1">
    <source>
        <dbReference type="ARBA" id="ARBA00009477"/>
    </source>
</evidence>
<dbReference type="Pfam" id="PF25973">
    <property type="entry name" value="BSH_CzcB"/>
    <property type="match status" value="1"/>
</dbReference>
<comment type="caution">
    <text evidence="5">The sequence shown here is derived from an EMBL/GenBank/DDBJ whole genome shotgun (WGS) entry which is preliminary data.</text>
</comment>
<evidence type="ECO:0000313" key="6">
    <source>
        <dbReference type="Proteomes" id="UP000276282"/>
    </source>
</evidence>
<dbReference type="GO" id="GO:0015679">
    <property type="term" value="P:plasma membrane copper ion transport"/>
    <property type="evidence" value="ECO:0007669"/>
    <property type="project" value="TreeGrafter"/>
</dbReference>
<dbReference type="PROSITE" id="PS51257">
    <property type="entry name" value="PROKAR_LIPOPROTEIN"/>
    <property type="match status" value="1"/>
</dbReference>
<dbReference type="Gene3D" id="1.10.287.470">
    <property type="entry name" value="Helix hairpin bin"/>
    <property type="match status" value="1"/>
</dbReference>
<organism evidence="5 6">
    <name type="scientific">Gillisia mitskevichiae</name>
    <dbReference type="NCBI Taxonomy" id="270921"/>
    <lineage>
        <taxon>Bacteria</taxon>
        <taxon>Pseudomonadati</taxon>
        <taxon>Bacteroidota</taxon>
        <taxon>Flavobacteriia</taxon>
        <taxon>Flavobacteriales</taxon>
        <taxon>Flavobacteriaceae</taxon>
        <taxon>Gillisia</taxon>
    </lineage>
</organism>
<dbReference type="InterPro" id="IPR058647">
    <property type="entry name" value="BSH_CzcB-like"/>
</dbReference>
<evidence type="ECO:0000256" key="3">
    <source>
        <dbReference type="SAM" id="SignalP"/>
    </source>
</evidence>
<sequence length="382" mass="43111">MKRHLYNFVSLFLLITLVSCGNSENNTDNDAANESVVVDERIQITKAQFQQNGMQINSLEEKLFPETIQTTGMIDVPPQNKAVISASMGGYIKNTALLLGDRVKKGQALVTIENPEFVSLQQNYLEVSQQMAYLKSEYDRQKILIEENITSQKSFLKAESDYKTAQARFNGLRKQLTMLNISPKNVEKGDIRSVTTIYAPISGYITKMNVTMGKYVSAATEILEIIDNEHIHLELSVFEKDIMKIQKGQVIEFKIPEASSEKYKAKVHLIGTSIEENRTIKVHGDIEDEEQHNFLTGMFVEAGIITSNSLAKALPETAIVELNDKFYVLILEAENSEGYSFKQVEVKINHLRNEYVAIEDAEQFNADSKFLTKGAFNLITDE</sequence>
<gene>
    <name evidence="5" type="ORF">BC962_2040</name>
</gene>
<dbReference type="NCBIfam" id="TIGR01730">
    <property type="entry name" value="RND_mfp"/>
    <property type="match status" value="1"/>
</dbReference>
<dbReference type="Gene3D" id="2.40.50.100">
    <property type="match status" value="1"/>
</dbReference>
<evidence type="ECO:0000259" key="4">
    <source>
        <dbReference type="Pfam" id="PF25973"/>
    </source>
</evidence>
<dbReference type="Gene3D" id="2.40.30.170">
    <property type="match status" value="1"/>
</dbReference>
<dbReference type="GO" id="GO:0022857">
    <property type="term" value="F:transmembrane transporter activity"/>
    <property type="evidence" value="ECO:0007669"/>
    <property type="project" value="InterPro"/>
</dbReference>
<proteinExistence type="inferred from homology"/>
<dbReference type="InterPro" id="IPR051909">
    <property type="entry name" value="MFP_Cation_Efflux"/>
</dbReference>
<reference evidence="5 6" key="1">
    <citation type="submission" date="2018-10" db="EMBL/GenBank/DDBJ databases">
        <title>Genomic Encyclopedia of Archaeal and Bacterial Type Strains, Phase II (KMG-II): from individual species to whole genera.</title>
        <authorList>
            <person name="Goeker M."/>
        </authorList>
    </citation>
    <scope>NUCLEOTIDE SEQUENCE [LARGE SCALE GENOMIC DNA]</scope>
    <source>
        <strain evidence="5 6">DSM 19839</strain>
    </source>
</reference>
<dbReference type="Proteomes" id="UP000276282">
    <property type="component" value="Unassembled WGS sequence"/>
</dbReference>
<keyword evidence="3" id="KW-0732">Signal</keyword>
<comment type="similarity">
    <text evidence="1">Belongs to the membrane fusion protein (MFP) (TC 8.A.1) family.</text>
</comment>
<dbReference type="OrthoDB" id="9814657at2"/>
<dbReference type="GO" id="GO:0060003">
    <property type="term" value="P:copper ion export"/>
    <property type="evidence" value="ECO:0007669"/>
    <property type="project" value="TreeGrafter"/>
</dbReference>
<evidence type="ECO:0000313" key="5">
    <source>
        <dbReference type="EMBL" id="RKS53784.1"/>
    </source>
</evidence>
<name>A0A495PT42_9FLAO</name>
<feature type="domain" description="CzcB-like barrel-sandwich hybrid" evidence="4">
    <location>
        <begin position="82"/>
        <end position="227"/>
    </location>
</feature>
<dbReference type="PANTHER" id="PTHR30097">
    <property type="entry name" value="CATION EFFLUX SYSTEM PROTEIN CUSB"/>
    <property type="match status" value="1"/>
</dbReference>
<evidence type="ECO:0000256" key="2">
    <source>
        <dbReference type="ARBA" id="ARBA00022448"/>
    </source>
</evidence>
<dbReference type="PANTHER" id="PTHR30097:SF4">
    <property type="entry name" value="SLR6042 PROTEIN"/>
    <property type="match status" value="1"/>
</dbReference>
<dbReference type="GO" id="GO:0016020">
    <property type="term" value="C:membrane"/>
    <property type="evidence" value="ECO:0007669"/>
    <property type="project" value="InterPro"/>
</dbReference>
<dbReference type="AlphaFoldDB" id="A0A495PT42"/>
<dbReference type="EMBL" id="RBLG01000002">
    <property type="protein sequence ID" value="RKS53784.1"/>
    <property type="molecule type" value="Genomic_DNA"/>
</dbReference>
<keyword evidence="2" id="KW-0813">Transport</keyword>
<dbReference type="GO" id="GO:0030313">
    <property type="term" value="C:cell envelope"/>
    <property type="evidence" value="ECO:0007669"/>
    <property type="project" value="TreeGrafter"/>
</dbReference>
<feature type="chain" id="PRO_5019855137" evidence="3">
    <location>
        <begin position="22"/>
        <end position="382"/>
    </location>
</feature>
<dbReference type="InterPro" id="IPR006143">
    <property type="entry name" value="RND_pump_MFP"/>
</dbReference>
<feature type="signal peptide" evidence="3">
    <location>
        <begin position="1"/>
        <end position="21"/>
    </location>
</feature>
<accession>A0A495PT42</accession>
<dbReference type="SUPFAM" id="SSF111369">
    <property type="entry name" value="HlyD-like secretion proteins"/>
    <property type="match status" value="1"/>
</dbReference>
<protein>
    <submittedName>
        <fullName evidence="5">Cobalt-zinc-cadmium efflux system membrane fusion protein</fullName>
    </submittedName>
</protein>
<keyword evidence="6" id="KW-1185">Reference proteome</keyword>